<proteinExistence type="predicted"/>
<protein>
    <submittedName>
        <fullName evidence="1">Polyadenylate-binding protein-interacting protein 1</fullName>
    </submittedName>
</protein>
<dbReference type="STRING" id="10181.G5B515"/>
<name>G5B515_HETGA</name>
<dbReference type="InParanoid" id="G5B515"/>
<organism evidence="1 2">
    <name type="scientific">Heterocephalus glaber</name>
    <name type="common">Naked mole rat</name>
    <dbReference type="NCBI Taxonomy" id="10181"/>
    <lineage>
        <taxon>Eukaryota</taxon>
        <taxon>Metazoa</taxon>
        <taxon>Chordata</taxon>
        <taxon>Craniata</taxon>
        <taxon>Vertebrata</taxon>
        <taxon>Euteleostomi</taxon>
        <taxon>Mammalia</taxon>
        <taxon>Eutheria</taxon>
        <taxon>Euarchontoglires</taxon>
        <taxon>Glires</taxon>
        <taxon>Rodentia</taxon>
        <taxon>Hystricomorpha</taxon>
        <taxon>Bathyergidae</taxon>
        <taxon>Heterocephalus</taxon>
    </lineage>
</organism>
<dbReference type="AlphaFoldDB" id="G5B515"/>
<evidence type="ECO:0000313" key="1">
    <source>
        <dbReference type="EMBL" id="EHB04376.1"/>
    </source>
</evidence>
<evidence type="ECO:0000313" key="2">
    <source>
        <dbReference type="Proteomes" id="UP000006813"/>
    </source>
</evidence>
<accession>G5B515</accession>
<gene>
    <name evidence="1" type="ORF">GW7_17638</name>
</gene>
<dbReference type="Proteomes" id="UP000006813">
    <property type="component" value="Unassembled WGS sequence"/>
</dbReference>
<dbReference type="EMBL" id="JH168497">
    <property type="protein sequence ID" value="EHB04376.1"/>
    <property type="molecule type" value="Genomic_DNA"/>
</dbReference>
<sequence length="133" mass="14555">MPLPLCFAASGHPPSVSQVSLQNYWVGRAFPWNTRGQNPPVEGQSAIGKCQMIVGPMLMSKLSAIDLEFSPSYSACTESHEDDSEGVLTLSDYVQELSNHLTKQTGKYETEIEQFGKTLTGWVTTNEALKESA</sequence>
<reference evidence="1 2" key="1">
    <citation type="journal article" date="2011" name="Nature">
        <title>Genome sequencing reveals insights into physiology and longevity of the naked mole rat.</title>
        <authorList>
            <person name="Kim E.B."/>
            <person name="Fang X."/>
            <person name="Fushan A.A."/>
            <person name="Huang Z."/>
            <person name="Lobanov A.V."/>
            <person name="Han L."/>
            <person name="Marino S.M."/>
            <person name="Sun X."/>
            <person name="Turanov A.A."/>
            <person name="Yang P."/>
            <person name="Yim S.H."/>
            <person name="Zhao X."/>
            <person name="Kasaikina M.V."/>
            <person name="Stoletzki N."/>
            <person name="Peng C."/>
            <person name="Polak P."/>
            <person name="Xiong Z."/>
            <person name="Kiezun A."/>
            <person name="Zhu Y."/>
            <person name="Chen Y."/>
            <person name="Kryukov G.V."/>
            <person name="Zhang Q."/>
            <person name="Peshkin L."/>
            <person name="Yang L."/>
            <person name="Bronson R.T."/>
            <person name="Buffenstein R."/>
            <person name="Wang B."/>
            <person name="Han C."/>
            <person name="Li Q."/>
            <person name="Chen L."/>
            <person name="Zhao W."/>
            <person name="Sunyaev S.R."/>
            <person name="Park T.J."/>
            <person name="Zhang G."/>
            <person name="Wang J."/>
            <person name="Gladyshev V.N."/>
        </authorList>
    </citation>
    <scope>NUCLEOTIDE SEQUENCE [LARGE SCALE GENOMIC DNA]</scope>
</reference>